<evidence type="ECO:0000259" key="3">
    <source>
        <dbReference type="PROSITE" id="PS51782"/>
    </source>
</evidence>
<dbReference type="RefSeq" id="WP_069642010.1">
    <property type="nucleotide sequence ID" value="NZ_MIJE01000001.1"/>
</dbReference>
<keyword evidence="2" id="KW-0472">Membrane</keyword>
<dbReference type="Gene3D" id="3.10.350.10">
    <property type="entry name" value="LysM domain"/>
    <property type="match status" value="1"/>
</dbReference>
<dbReference type="InterPro" id="IPR036779">
    <property type="entry name" value="LysM_dom_sf"/>
</dbReference>
<evidence type="ECO:0000256" key="1">
    <source>
        <dbReference type="SAM" id="Coils"/>
    </source>
</evidence>
<name>A0A1E5G5R9_9FIRM</name>
<gene>
    <name evidence="4" type="ORF">BHF68_02315</name>
</gene>
<dbReference type="SMART" id="SM00257">
    <property type="entry name" value="LysM"/>
    <property type="match status" value="1"/>
</dbReference>
<feature type="domain" description="LysM" evidence="3">
    <location>
        <begin position="127"/>
        <end position="174"/>
    </location>
</feature>
<evidence type="ECO:0000256" key="2">
    <source>
        <dbReference type="SAM" id="Phobius"/>
    </source>
</evidence>
<dbReference type="AlphaFoldDB" id="A0A1E5G5R9"/>
<reference evidence="4 5" key="1">
    <citation type="submission" date="2016-09" db="EMBL/GenBank/DDBJ databases">
        <title>Draft genome sequence for the type strain of Desulfuribacillus alkaliarsenatis AHT28, an obligately anaerobic, sulfidogenic bacterium isolated from Russian soda lake sediments.</title>
        <authorList>
            <person name="Abin C.A."/>
            <person name="Hollibaugh J.T."/>
        </authorList>
    </citation>
    <scope>NUCLEOTIDE SEQUENCE [LARGE SCALE GENOMIC DNA]</scope>
    <source>
        <strain evidence="4 5">AHT28</strain>
    </source>
</reference>
<keyword evidence="2" id="KW-0812">Transmembrane</keyword>
<organism evidence="4 5">
    <name type="scientific">Desulfuribacillus alkaliarsenatis</name>
    <dbReference type="NCBI Taxonomy" id="766136"/>
    <lineage>
        <taxon>Bacteria</taxon>
        <taxon>Bacillati</taxon>
        <taxon>Bacillota</taxon>
        <taxon>Desulfuribacillia</taxon>
        <taxon>Desulfuribacillales</taxon>
        <taxon>Desulfuribacillaceae</taxon>
        <taxon>Desulfuribacillus</taxon>
    </lineage>
</organism>
<protein>
    <recommendedName>
        <fullName evidence="3">LysM domain-containing protein</fullName>
    </recommendedName>
</protein>
<feature type="coiled-coil region" evidence="1">
    <location>
        <begin position="96"/>
        <end position="123"/>
    </location>
</feature>
<feature type="transmembrane region" description="Helical" evidence="2">
    <location>
        <begin position="24"/>
        <end position="45"/>
    </location>
</feature>
<evidence type="ECO:0000313" key="4">
    <source>
        <dbReference type="EMBL" id="OEF98518.1"/>
    </source>
</evidence>
<evidence type="ECO:0000313" key="5">
    <source>
        <dbReference type="Proteomes" id="UP000094296"/>
    </source>
</evidence>
<keyword evidence="5" id="KW-1185">Reference proteome</keyword>
<dbReference type="PROSITE" id="PS51782">
    <property type="entry name" value="LYSM"/>
    <property type="match status" value="1"/>
</dbReference>
<dbReference type="OrthoDB" id="9787225at2"/>
<dbReference type="InterPro" id="IPR018392">
    <property type="entry name" value="LysM"/>
</dbReference>
<sequence>MQAPIKMQEEAKSRALKYRDTDNGLFKIGLSLLVVGMAIVISILYGEALVKHLSPDNMYTSNQVEIIKQDTQVINARLTEQRESIHSMEIRFVDQNRSNQERFTELETKVAQLEEQIQQITLANQYKEHRVVRGETLWRISMQYYGTGRYVDDLARYNNLTNPRLIVSGTVIKIPPVTNFN</sequence>
<accession>A0A1E5G5R9</accession>
<keyword evidence="1" id="KW-0175">Coiled coil</keyword>
<dbReference type="EMBL" id="MIJE01000001">
    <property type="protein sequence ID" value="OEF98518.1"/>
    <property type="molecule type" value="Genomic_DNA"/>
</dbReference>
<dbReference type="Proteomes" id="UP000094296">
    <property type="component" value="Unassembled WGS sequence"/>
</dbReference>
<dbReference type="CDD" id="cd00118">
    <property type="entry name" value="LysM"/>
    <property type="match status" value="1"/>
</dbReference>
<dbReference type="STRING" id="766136.BHF68_02315"/>
<comment type="caution">
    <text evidence="4">The sequence shown here is derived from an EMBL/GenBank/DDBJ whole genome shotgun (WGS) entry which is preliminary data.</text>
</comment>
<keyword evidence="2" id="KW-1133">Transmembrane helix</keyword>
<dbReference type="Pfam" id="PF01476">
    <property type="entry name" value="LysM"/>
    <property type="match status" value="1"/>
</dbReference>
<dbReference type="SUPFAM" id="SSF54106">
    <property type="entry name" value="LysM domain"/>
    <property type="match status" value="1"/>
</dbReference>
<proteinExistence type="predicted"/>